<evidence type="ECO:0000313" key="2">
    <source>
        <dbReference type="EMBL" id="MCS0659337.1"/>
    </source>
</evidence>
<organism evidence="2 3">
    <name type="scientific">Massilia terrae</name>
    <dbReference type="NCBI Taxonomy" id="1811224"/>
    <lineage>
        <taxon>Bacteria</taxon>
        <taxon>Pseudomonadati</taxon>
        <taxon>Pseudomonadota</taxon>
        <taxon>Betaproteobacteria</taxon>
        <taxon>Burkholderiales</taxon>
        <taxon>Oxalobacteraceae</taxon>
        <taxon>Telluria group</taxon>
        <taxon>Massilia</taxon>
    </lineage>
</organism>
<dbReference type="CDD" id="cd15482">
    <property type="entry name" value="Sialidase_non-viral"/>
    <property type="match status" value="1"/>
</dbReference>
<feature type="chain" id="PRO_5045131211" evidence="1">
    <location>
        <begin position="20"/>
        <end position="391"/>
    </location>
</feature>
<comment type="caution">
    <text evidence="2">The sequence shown here is derived from an EMBL/GenBank/DDBJ whole genome shotgun (WGS) entry which is preliminary data.</text>
</comment>
<dbReference type="EMBL" id="JANUGU010000004">
    <property type="protein sequence ID" value="MCS0659337.1"/>
    <property type="molecule type" value="Genomic_DNA"/>
</dbReference>
<evidence type="ECO:0000313" key="3">
    <source>
        <dbReference type="Proteomes" id="UP001204621"/>
    </source>
</evidence>
<dbReference type="InterPro" id="IPR036278">
    <property type="entry name" value="Sialidase_sf"/>
</dbReference>
<proteinExistence type="predicted"/>
<protein>
    <submittedName>
        <fullName evidence="2">Glycoside hydrolase</fullName>
    </submittedName>
</protein>
<keyword evidence="2" id="KW-0378">Hydrolase</keyword>
<dbReference type="RefSeq" id="WP_258812518.1">
    <property type="nucleotide sequence ID" value="NZ_JANUGU010000004.1"/>
</dbReference>
<name>A0ABT2CZE4_9BURK</name>
<accession>A0ABT2CZE4</accession>
<evidence type="ECO:0000256" key="1">
    <source>
        <dbReference type="SAM" id="SignalP"/>
    </source>
</evidence>
<keyword evidence="1" id="KW-0732">Signal</keyword>
<dbReference type="Gene3D" id="2.120.10.10">
    <property type="match status" value="1"/>
</dbReference>
<feature type="signal peptide" evidence="1">
    <location>
        <begin position="1"/>
        <end position="19"/>
    </location>
</feature>
<gene>
    <name evidence="2" type="ORF">NX778_14800</name>
</gene>
<reference evidence="2 3" key="1">
    <citation type="submission" date="2022-08" db="EMBL/GenBank/DDBJ databases">
        <title>Reclassification of Massilia species as members of the genera Telluria, Duganella, Pseudoduganella, Mokoshia gen. nov. and Zemynaea gen. nov. using orthogonal and non-orthogonal genome-based approaches.</title>
        <authorList>
            <person name="Bowman J.P."/>
        </authorList>
    </citation>
    <scope>NUCLEOTIDE SEQUENCE [LARGE SCALE GENOMIC DNA]</scope>
    <source>
        <strain evidence="2 3">JCM 31606</strain>
    </source>
</reference>
<keyword evidence="3" id="KW-1185">Reference proteome</keyword>
<dbReference type="GO" id="GO:0016787">
    <property type="term" value="F:hydrolase activity"/>
    <property type="evidence" value="ECO:0007669"/>
    <property type="project" value="UniProtKB-KW"/>
</dbReference>
<sequence length="391" mass="41727">MHFHHTLLALALVSGPVLAQGHHHAGRDASLGTSAAVDPQGRLWIARTEPAAQGAYVVLQSTADLGKTWSVLQRVQQAPETIEAAGESAPKIAFGPTGQVYVSYTHPLGKPYTGEIRFARSVDGGKSFSAPATVHADRAPITHRFDSLIVDRAGRVFVAWIDKRDAEAARARQQPYAGAAVYYAVSDDAGASFKGDYKLAEHSCECCRIALALDKSGAPVAMYRAVFGKNVRDHAIAALSADGKPTQPVRASFDDWHIDACPHHGPGLAFAPDGSRHQVWFDVAKDQGGVFYASATPAGKLGKPVRLGSDQAEHADVAVDGAHIAVVWKQFDGEATAILLRNSLDGGKTWQEKTLAHTAGNSDHPHLLRTPSGIVLVWRTQDEGVRVLPAT</sequence>
<dbReference type="SUPFAM" id="SSF50939">
    <property type="entry name" value="Sialidases"/>
    <property type="match status" value="1"/>
</dbReference>
<dbReference type="Proteomes" id="UP001204621">
    <property type="component" value="Unassembled WGS sequence"/>
</dbReference>